<dbReference type="OrthoDB" id="783596at2"/>
<dbReference type="PANTHER" id="PTHR43135:SF3">
    <property type="entry name" value="ALPHA-D-RIBOSE 1-METHYLPHOSPHONATE 5-TRIPHOSPHATE DIPHOSPHATASE"/>
    <property type="match status" value="1"/>
</dbReference>
<organism evidence="3 4">
    <name type="scientific">Robertkochia marina</name>
    <dbReference type="NCBI Taxonomy" id="1227945"/>
    <lineage>
        <taxon>Bacteria</taxon>
        <taxon>Pseudomonadati</taxon>
        <taxon>Bacteroidota</taxon>
        <taxon>Flavobacteriia</taxon>
        <taxon>Flavobacteriales</taxon>
        <taxon>Flavobacteriaceae</taxon>
        <taxon>Robertkochia</taxon>
    </lineage>
</organism>
<feature type="chain" id="PRO_5020934383" evidence="1">
    <location>
        <begin position="22"/>
        <end position="433"/>
    </location>
</feature>
<name>A0A4S3LYA6_9FLAO</name>
<dbReference type="InterPro" id="IPR051781">
    <property type="entry name" value="Metallo-dep_Hydrolase"/>
</dbReference>
<evidence type="ECO:0000313" key="4">
    <source>
        <dbReference type="Proteomes" id="UP000305939"/>
    </source>
</evidence>
<proteinExistence type="predicted"/>
<reference evidence="3 4" key="1">
    <citation type="submission" date="2019-04" db="EMBL/GenBank/DDBJ databases">
        <title>Draft genome sequence of Robertkochia marina CC-AMO-30D.</title>
        <authorList>
            <person name="Hameed A."/>
            <person name="Lin S.-Y."/>
            <person name="Shahina M."/>
            <person name="Lai W.-A."/>
            <person name="Young C.-C."/>
        </authorList>
    </citation>
    <scope>NUCLEOTIDE SEQUENCE [LARGE SCALE GENOMIC DNA]</scope>
    <source>
        <strain evidence="3 4">CC-AMO-30D</strain>
    </source>
</reference>
<keyword evidence="1" id="KW-0732">Signal</keyword>
<dbReference type="Pfam" id="PF01979">
    <property type="entry name" value="Amidohydro_1"/>
    <property type="match status" value="1"/>
</dbReference>
<protein>
    <submittedName>
        <fullName evidence="3">Amidohydrolase</fullName>
    </submittedName>
</protein>
<feature type="signal peptide" evidence="1">
    <location>
        <begin position="1"/>
        <end position="21"/>
    </location>
</feature>
<sequence>MLKFKYIIASLLFAGAWMVQAQQTPAPSQDGSILITGATTHIGNGQVIENGAVGFENGKITFIGEASSADSASFDQVIQADGKHVYPGFITLNSTLGLVEIDAVRATNDIEEIGNILPHIRAIIAYNAESKIVESMRPNGILTAQITPREGRISGTSSVVQLDAWNWEDAAIKTDDAIHMNWPNSFTRGRWWLGETGLKPNDKYQEQLEEVSSFLKEAKAYQAGDQEPRNLAMEAILGVFDGSKKLYVNVNGQKEILDMIHFMENHGVASPVIVGGNQADAVADVLAEKNIPVIVTRPHSLPSTEDTHVKKPFMLASQLVSKGVLTGIDVSGRMERMNTRNLPFYAGTVAAYGVDKEKAVQMITGDAAKILGIDSFIGTLEEGKDATLFISEGDALDMRTNQVSKAFIQGRDISLETHQTELWKRYSEKYARD</sequence>
<keyword evidence="3" id="KW-0378">Hydrolase</keyword>
<evidence type="ECO:0000256" key="1">
    <source>
        <dbReference type="SAM" id="SignalP"/>
    </source>
</evidence>
<dbReference type="InterPro" id="IPR032466">
    <property type="entry name" value="Metal_Hydrolase"/>
</dbReference>
<dbReference type="Proteomes" id="UP000305939">
    <property type="component" value="Unassembled WGS sequence"/>
</dbReference>
<dbReference type="InterPro" id="IPR006680">
    <property type="entry name" value="Amidohydro-rel"/>
</dbReference>
<dbReference type="InterPro" id="IPR011059">
    <property type="entry name" value="Metal-dep_hydrolase_composite"/>
</dbReference>
<keyword evidence="4" id="KW-1185">Reference proteome</keyword>
<dbReference type="RefSeq" id="WP_136336640.1">
    <property type="nucleotide sequence ID" value="NZ_QXMP01000003.1"/>
</dbReference>
<gene>
    <name evidence="3" type="ORF">E7Z59_12295</name>
</gene>
<comment type="caution">
    <text evidence="3">The sequence shown here is derived from an EMBL/GenBank/DDBJ whole genome shotgun (WGS) entry which is preliminary data.</text>
</comment>
<evidence type="ECO:0000259" key="2">
    <source>
        <dbReference type="Pfam" id="PF01979"/>
    </source>
</evidence>
<evidence type="ECO:0000313" key="3">
    <source>
        <dbReference type="EMBL" id="THD66568.1"/>
    </source>
</evidence>
<accession>A0A4S3LYA6</accession>
<dbReference type="SUPFAM" id="SSF51556">
    <property type="entry name" value="Metallo-dependent hydrolases"/>
    <property type="match status" value="1"/>
</dbReference>
<dbReference type="EMBL" id="SSMC01000003">
    <property type="protein sequence ID" value="THD66568.1"/>
    <property type="molecule type" value="Genomic_DNA"/>
</dbReference>
<dbReference type="Gene3D" id="2.30.40.10">
    <property type="entry name" value="Urease, subunit C, domain 1"/>
    <property type="match status" value="1"/>
</dbReference>
<dbReference type="Gene3D" id="3.20.20.140">
    <property type="entry name" value="Metal-dependent hydrolases"/>
    <property type="match status" value="1"/>
</dbReference>
<dbReference type="AlphaFoldDB" id="A0A4S3LYA6"/>
<dbReference type="SUPFAM" id="SSF51338">
    <property type="entry name" value="Composite domain of metallo-dependent hydrolases"/>
    <property type="match status" value="1"/>
</dbReference>
<feature type="domain" description="Amidohydrolase-related" evidence="2">
    <location>
        <begin position="252"/>
        <end position="410"/>
    </location>
</feature>
<dbReference type="PANTHER" id="PTHR43135">
    <property type="entry name" value="ALPHA-D-RIBOSE 1-METHYLPHOSPHONATE 5-TRIPHOSPHATE DIPHOSPHATASE"/>
    <property type="match status" value="1"/>
</dbReference>
<dbReference type="GO" id="GO:0016810">
    <property type="term" value="F:hydrolase activity, acting on carbon-nitrogen (but not peptide) bonds"/>
    <property type="evidence" value="ECO:0007669"/>
    <property type="project" value="InterPro"/>
</dbReference>